<keyword evidence="1" id="KW-0175">Coiled coil</keyword>
<evidence type="ECO:0000256" key="1">
    <source>
        <dbReference type="SAM" id="Coils"/>
    </source>
</evidence>
<proteinExistence type="predicted"/>
<comment type="caution">
    <text evidence="3">The sequence shown here is derived from an EMBL/GenBank/DDBJ whole genome shotgun (WGS) entry which is preliminary data.</text>
</comment>
<feature type="compositionally biased region" description="Low complexity" evidence="2">
    <location>
        <begin position="359"/>
        <end position="378"/>
    </location>
</feature>
<dbReference type="AlphaFoldDB" id="A0A1G2P219"/>
<organism evidence="3 4">
    <name type="scientific">Candidatus Taylorbacteria bacterium RIFCSPLOWO2_12_FULL_43_20</name>
    <dbReference type="NCBI Taxonomy" id="1802332"/>
    <lineage>
        <taxon>Bacteria</taxon>
        <taxon>Candidatus Tayloriibacteriota</taxon>
    </lineage>
</organism>
<feature type="compositionally biased region" description="Low complexity" evidence="2">
    <location>
        <begin position="340"/>
        <end position="351"/>
    </location>
</feature>
<dbReference type="Proteomes" id="UP000177269">
    <property type="component" value="Unassembled WGS sequence"/>
</dbReference>
<name>A0A1G2P219_9BACT</name>
<feature type="coiled-coil region" evidence="1">
    <location>
        <begin position="212"/>
        <end position="239"/>
    </location>
</feature>
<feature type="region of interest" description="Disordered" evidence="2">
    <location>
        <begin position="330"/>
        <end position="390"/>
    </location>
</feature>
<accession>A0A1G2P219</accession>
<evidence type="ECO:0000313" key="4">
    <source>
        <dbReference type="Proteomes" id="UP000177269"/>
    </source>
</evidence>
<evidence type="ECO:0000256" key="2">
    <source>
        <dbReference type="SAM" id="MobiDB-lite"/>
    </source>
</evidence>
<evidence type="ECO:0000313" key="3">
    <source>
        <dbReference type="EMBL" id="OHA42386.1"/>
    </source>
</evidence>
<sequence length="390" mass="43160">MKDNDIKKILERLKKETAGGSSLFRPEDKERIKNNIYSFMTAHEITEEKKKFYEIFGLDKFVAMLNINKFKMISTAAVAVLCVGVGVSYAAKDALPDESLYALKRNINEGVRELLAISPKQEARLHVELASERINETERLASRGVIPEGTAARLKADFKRHAYVVDSRVSQLKSDDKQELALEVTSKFESSLKAHESVLADFEDENIVVEIIESVETQISAAEDSRADAESEIKAKARQDKKAAKTKMRYADSKIDEVSDLIKKFTDKIGVEYILATEARLDKAEVTYRTAKERYDNEIYSDAFIFFEMAGSQAVEAGIYLETKKQLSVKDKSDNGSGDTATTTPITPTLPDVNQDINATTTATTTSSTSSTETATSTIGSGDPEVITAE</sequence>
<gene>
    <name evidence="3" type="ORF">A3G52_04890</name>
</gene>
<reference evidence="3 4" key="1">
    <citation type="journal article" date="2016" name="Nat. Commun.">
        <title>Thousands of microbial genomes shed light on interconnected biogeochemical processes in an aquifer system.</title>
        <authorList>
            <person name="Anantharaman K."/>
            <person name="Brown C.T."/>
            <person name="Hug L.A."/>
            <person name="Sharon I."/>
            <person name="Castelle C.J."/>
            <person name="Probst A.J."/>
            <person name="Thomas B.C."/>
            <person name="Singh A."/>
            <person name="Wilkins M.J."/>
            <person name="Karaoz U."/>
            <person name="Brodie E.L."/>
            <person name="Williams K.H."/>
            <person name="Hubbard S.S."/>
            <person name="Banfield J.F."/>
        </authorList>
    </citation>
    <scope>NUCLEOTIDE SEQUENCE [LARGE SCALE GENOMIC DNA]</scope>
</reference>
<protein>
    <submittedName>
        <fullName evidence="3">Uncharacterized protein</fullName>
    </submittedName>
</protein>
<dbReference type="EMBL" id="MHSK01000013">
    <property type="protein sequence ID" value="OHA42386.1"/>
    <property type="molecule type" value="Genomic_DNA"/>
</dbReference>